<dbReference type="EMBL" id="JANIGO010000001">
    <property type="protein sequence ID" value="MCQ8895740.1"/>
    <property type="molecule type" value="Genomic_DNA"/>
</dbReference>
<evidence type="ECO:0000256" key="1">
    <source>
        <dbReference type="ARBA" id="ARBA00004922"/>
    </source>
</evidence>
<dbReference type="Proteomes" id="UP001204142">
    <property type="component" value="Unassembled WGS sequence"/>
</dbReference>
<evidence type="ECO:0000313" key="4">
    <source>
        <dbReference type="EMBL" id="MCQ8895740.1"/>
    </source>
</evidence>
<evidence type="ECO:0000256" key="3">
    <source>
        <dbReference type="ARBA" id="ARBA00022679"/>
    </source>
</evidence>
<protein>
    <submittedName>
        <fullName evidence="4">Uncharacterized protein</fullName>
    </submittedName>
</protein>
<evidence type="ECO:0000256" key="2">
    <source>
        <dbReference type="ARBA" id="ARBA00022676"/>
    </source>
</evidence>
<accession>A0ABT1WDY4</accession>
<evidence type="ECO:0000313" key="5">
    <source>
        <dbReference type="Proteomes" id="UP001204142"/>
    </source>
</evidence>
<dbReference type="RefSeq" id="WP_256763447.1">
    <property type="nucleotide sequence ID" value="NZ_JANIGO010000001.1"/>
</dbReference>
<dbReference type="PANTHER" id="PTHR44835:SF1">
    <property type="entry name" value="PROTEIN O-GLCNAC TRANSFERASE"/>
    <property type="match status" value="1"/>
</dbReference>
<proteinExistence type="predicted"/>
<reference evidence="4 5" key="1">
    <citation type="submission" date="2022-07" db="EMBL/GenBank/DDBJ databases">
        <authorList>
            <person name="Xamxidin M."/>
            <person name="Wu M."/>
        </authorList>
    </citation>
    <scope>NUCLEOTIDE SEQUENCE [LARGE SCALE GENOMIC DNA]</scope>
    <source>
        <strain evidence="4 5">NBRC 111650</strain>
    </source>
</reference>
<keyword evidence="2" id="KW-0328">Glycosyltransferase</keyword>
<name>A0ABT1WDY4_9BURK</name>
<organism evidence="4 5">
    <name type="scientific">Limnobacter humi</name>
    <dbReference type="NCBI Taxonomy" id="1778671"/>
    <lineage>
        <taxon>Bacteria</taxon>
        <taxon>Pseudomonadati</taxon>
        <taxon>Pseudomonadota</taxon>
        <taxon>Betaproteobacteria</taxon>
        <taxon>Burkholderiales</taxon>
        <taxon>Burkholderiaceae</taxon>
        <taxon>Limnobacter</taxon>
    </lineage>
</organism>
<dbReference type="Gene3D" id="3.40.50.11380">
    <property type="match status" value="1"/>
</dbReference>
<dbReference type="PANTHER" id="PTHR44835">
    <property type="entry name" value="UDP-N-ACETYLGLUCOSAMINE--PEPTIDE N-ACETYLGLUCOSAMINYLTRANSFERASE SPINDLY-RELATED"/>
    <property type="match status" value="1"/>
</dbReference>
<dbReference type="Gene3D" id="3.40.50.2000">
    <property type="entry name" value="Glycogen Phosphorylase B"/>
    <property type="match status" value="1"/>
</dbReference>
<comment type="caution">
    <text evidence="4">The sequence shown here is derived from an EMBL/GenBank/DDBJ whole genome shotgun (WGS) entry which is preliminary data.</text>
</comment>
<sequence length="630" mass="71153">MNTTLEEQFQVHYTELAEQVSELENALLLHTTPAEKAVRLLGKLVEQCERKPYANLLQLNLVGVTELCTRIAALYIRVFTDFSHKFTINEVFHLTCQKRFIGYVFEVSGYGSQTHVLKLLKAKAGEKKTQKLTDNPAMLRLLLLATLGDIDTADLVELSLEETEPAALITLGLLLDRLPVTMNGEAARKFLLEEYNPFHALRPIEHYAQIIANVWMLCSYSTAGRKHTIKQHLNDWFKRLHKAKGIAPKPTGSVPQPGNTQHKPVMAVVAESFNSLHAMYRWYAPIIKQLKHDYYMVLVGLKADVDDDAIALFDRYIEVPVDEMNLQPVLNQCTPDIAYFTSVGMRAWGISMANLRWAPLQVMSFGHPASSFSNTMDLAFINTRTVVDTGVVHENMLVLDSEIGSLIEKHKHLKLPEQAVLSDEFVSIAVPCNVMKINLHFIAALKEIERQAEKPVRFMFFPNEFGLGHLSTEKRLKAHFPNAIVARRTSYDQYLALLAQNHLALSPFPFGNATSTIDCMVLGMPVVAWLGEEPHSRSDYDVLAAFGLEDYCVATSVDNYVQGAVRYINTPGLLDELRALVKSKNFMERHVVDENPLAEEFCKALQWAHQHADEVVEPRGAAFWPEGRWK</sequence>
<keyword evidence="5" id="KW-1185">Reference proteome</keyword>
<keyword evidence="3" id="KW-0808">Transferase</keyword>
<dbReference type="InterPro" id="IPR051939">
    <property type="entry name" value="Glycosyltr_41/O-GlcNAc_trsf"/>
</dbReference>
<gene>
    <name evidence="4" type="ORF">NQT62_04695</name>
</gene>
<comment type="pathway">
    <text evidence="1">Protein modification; protein glycosylation.</text>
</comment>